<evidence type="ECO:0000313" key="5">
    <source>
        <dbReference type="EMBL" id="RJF91726.1"/>
    </source>
</evidence>
<reference evidence="6" key="1">
    <citation type="submission" date="2018-09" db="EMBL/GenBank/DDBJ databases">
        <authorList>
            <person name="Zhu H."/>
        </authorList>
    </citation>
    <scope>NUCLEOTIDE SEQUENCE [LARGE SCALE GENOMIC DNA]</scope>
    <source>
        <strain evidence="6">K1R23-30</strain>
    </source>
</reference>
<dbReference type="OrthoDB" id="9766486at2"/>
<dbReference type="FunFam" id="3.30.300.30:FF:000008">
    <property type="entry name" value="2,3-dihydroxybenzoate-AMP ligase"/>
    <property type="match status" value="1"/>
</dbReference>
<dbReference type="Pfam" id="PF00501">
    <property type="entry name" value="AMP-binding"/>
    <property type="match status" value="1"/>
</dbReference>
<evidence type="ECO:0000313" key="6">
    <source>
        <dbReference type="Proteomes" id="UP000265955"/>
    </source>
</evidence>
<keyword evidence="2" id="KW-0436">Ligase</keyword>
<dbReference type="InterPro" id="IPR020845">
    <property type="entry name" value="AMP-binding_CS"/>
</dbReference>
<dbReference type="Gene3D" id="3.40.50.12780">
    <property type="entry name" value="N-terminal domain of ligase-like"/>
    <property type="match status" value="1"/>
</dbReference>
<accession>A0A3A3FEF5</accession>
<evidence type="ECO:0000259" key="3">
    <source>
        <dbReference type="Pfam" id="PF00501"/>
    </source>
</evidence>
<evidence type="ECO:0000259" key="4">
    <source>
        <dbReference type="Pfam" id="PF13193"/>
    </source>
</evidence>
<name>A0A3A3FEF5_9BURK</name>
<dbReference type="PANTHER" id="PTHR24096:SF323">
    <property type="entry name" value="BLR3536 PROTEIN"/>
    <property type="match status" value="1"/>
</dbReference>
<proteinExistence type="inferred from homology"/>
<dbReference type="EMBL" id="QYUO01000003">
    <property type="protein sequence ID" value="RJF91726.1"/>
    <property type="molecule type" value="Genomic_DNA"/>
</dbReference>
<sequence>MRPDDHLPQAAGKPALIVAGSGTESVLNFEQLCARSRAVAAYLASRSLKEGDTVAILLENQIEAAEAVWAAQRSGLRYTLINHHLHPDEADYIIGNSDAAALIASQRCATLAAGENAARVPLRIAVGGEMPGFEEYGAIFSGSKPIIEPPAEIEGGMMLYSSGTTGRPKGVRYNYPRQQFGEFVAAENLLRHAFGMDASSVLLIAGPLYHAAPLAWMSGAHRIGATVVTLEKYDPLQCLKLIERHQVTHVLMVPTHFIRLLKLPEQERSRHSITSLRCVVHAAAPCPVEVKERMIAWWGKIIYEFYSSTEANGFVMIGPEEWLAHKGSVGRPQPGSVQVIDEAGNVLGPHEAGLIWFQPAGSSFAYHKDEAKTREAYDVRGRSTVGDIGYLDEDGYLYLTDRKSNMIISGGVNIYPQEVENLLALHPAVLDIAVVGVPHEEYGEEVRAYVVPAAEVQADESLAHELINYCRSRMAHFKCPRSVVFLDELPRSAAGKLMKRMLKTNSNTKDKHEYRTL</sequence>
<protein>
    <submittedName>
        <fullName evidence="5">Acyl-CoA synthetase</fullName>
    </submittedName>
</protein>
<dbReference type="RefSeq" id="WP_119771624.1">
    <property type="nucleotide sequence ID" value="NZ_QYUO01000003.1"/>
</dbReference>
<keyword evidence="6" id="KW-1185">Reference proteome</keyword>
<dbReference type="InterPro" id="IPR042099">
    <property type="entry name" value="ANL_N_sf"/>
</dbReference>
<dbReference type="InterPro" id="IPR045851">
    <property type="entry name" value="AMP-bd_C_sf"/>
</dbReference>
<feature type="domain" description="AMP-dependent synthetase/ligase" evidence="3">
    <location>
        <begin position="10"/>
        <end position="358"/>
    </location>
</feature>
<dbReference type="GO" id="GO:0016405">
    <property type="term" value="F:CoA-ligase activity"/>
    <property type="evidence" value="ECO:0007669"/>
    <property type="project" value="TreeGrafter"/>
</dbReference>
<dbReference type="PROSITE" id="PS00455">
    <property type="entry name" value="AMP_BINDING"/>
    <property type="match status" value="1"/>
</dbReference>
<comment type="caution">
    <text evidence="5">The sequence shown here is derived from an EMBL/GenBank/DDBJ whole genome shotgun (WGS) entry which is preliminary data.</text>
</comment>
<dbReference type="InterPro" id="IPR000873">
    <property type="entry name" value="AMP-dep_synth/lig_dom"/>
</dbReference>
<dbReference type="Gene3D" id="3.30.300.30">
    <property type="match status" value="1"/>
</dbReference>
<dbReference type="SUPFAM" id="SSF56801">
    <property type="entry name" value="Acetyl-CoA synthetase-like"/>
    <property type="match status" value="1"/>
</dbReference>
<comment type="similarity">
    <text evidence="1">Belongs to the ATP-dependent AMP-binding enzyme family.</text>
</comment>
<gene>
    <name evidence="5" type="ORF">D3871_23830</name>
</gene>
<dbReference type="PANTHER" id="PTHR24096">
    <property type="entry name" value="LONG-CHAIN-FATTY-ACID--COA LIGASE"/>
    <property type="match status" value="1"/>
</dbReference>
<organism evidence="5 6">
    <name type="scientific">Noviherbaspirillum saxi</name>
    <dbReference type="NCBI Taxonomy" id="2320863"/>
    <lineage>
        <taxon>Bacteria</taxon>
        <taxon>Pseudomonadati</taxon>
        <taxon>Pseudomonadota</taxon>
        <taxon>Betaproteobacteria</taxon>
        <taxon>Burkholderiales</taxon>
        <taxon>Oxalobacteraceae</taxon>
        <taxon>Noviherbaspirillum</taxon>
    </lineage>
</organism>
<dbReference type="AlphaFoldDB" id="A0A3A3FEF5"/>
<dbReference type="Proteomes" id="UP000265955">
    <property type="component" value="Unassembled WGS sequence"/>
</dbReference>
<dbReference type="InterPro" id="IPR025110">
    <property type="entry name" value="AMP-bd_C"/>
</dbReference>
<evidence type="ECO:0000256" key="1">
    <source>
        <dbReference type="ARBA" id="ARBA00006432"/>
    </source>
</evidence>
<evidence type="ECO:0000256" key="2">
    <source>
        <dbReference type="ARBA" id="ARBA00022598"/>
    </source>
</evidence>
<feature type="domain" description="AMP-binding enzyme C-terminal" evidence="4">
    <location>
        <begin position="418"/>
        <end position="496"/>
    </location>
</feature>
<dbReference type="Pfam" id="PF13193">
    <property type="entry name" value="AMP-binding_C"/>
    <property type="match status" value="1"/>
</dbReference>